<dbReference type="SUPFAM" id="SSF46955">
    <property type="entry name" value="Putative DNA-binding domain"/>
    <property type="match status" value="1"/>
</dbReference>
<comment type="caution">
    <text evidence="3">The sequence shown here is derived from an EMBL/GenBank/DDBJ whole genome shotgun (WGS) entry which is preliminary data.</text>
</comment>
<dbReference type="EMBL" id="BAABAQ010000016">
    <property type="protein sequence ID" value="GAA4206832.1"/>
    <property type="molecule type" value="Genomic_DNA"/>
</dbReference>
<proteinExistence type="predicted"/>
<organism evidence="3 4">
    <name type="scientific">Streptosporangium oxazolinicum</name>
    <dbReference type="NCBI Taxonomy" id="909287"/>
    <lineage>
        <taxon>Bacteria</taxon>
        <taxon>Bacillati</taxon>
        <taxon>Actinomycetota</taxon>
        <taxon>Actinomycetes</taxon>
        <taxon>Streptosporangiales</taxon>
        <taxon>Streptosporangiaceae</taxon>
        <taxon>Streptosporangium</taxon>
    </lineage>
</organism>
<sequence>MRSSELASLADVTVRTLRHYHRIGVLPEPGRDPSGYRRYTIHDLVRLLRVKRLAALGIPLHKVAGILDSEEDHHDLLSDLERELDAQIARLTKQKTMLGIIRKHRTLPDVPPELARFFAAFALSGVSPAMNRIDREQSVLLAHLVGEAGIEHLTGFYEHIAAPGTAEVVTGLARRFDRLDADAGPAVVDRLVDDFTERVGRIVVEFTGRNGGADLLDRESYGLFYQHMRDALNAAQRTALSRIMERLEALTGPPVTISNRSPDAPRET</sequence>
<feature type="domain" description="HTH merR-type" evidence="2">
    <location>
        <begin position="1"/>
        <end position="69"/>
    </location>
</feature>
<keyword evidence="1" id="KW-0238">DNA-binding</keyword>
<dbReference type="PANTHER" id="PTHR30204:SF93">
    <property type="entry name" value="HTH MERR-TYPE DOMAIN-CONTAINING PROTEIN"/>
    <property type="match status" value="1"/>
</dbReference>
<dbReference type="CDD" id="cd00592">
    <property type="entry name" value="HTH_MerR-like"/>
    <property type="match status" value="1"/>
</dbReference>
<protein>
    <submittedName>
        <fullName evidence="3">MerR family transcriptional regulator</fullName>
    </submittedName>
</protein>
<dbReference type="InterPro" id="IPR000551">
    <property type="entry name" value="MerR-type_HTH_dom"/>
</dbReference>
<evidence type="ECO:0000313" key="4">
    <source>
        <dbReference type="Proteomes" id="UP001501251"/>
    </source>
</evidence>
<dbReference type="PANTHER" id="PTHR30204">
    <property type="entry name" value="REDOX-CYCLING DRUG-SENSING TRANSCRIPTIONAL ACTIVATOR SOXR"/>
    <property type="match status" value="1"/>
</dbReference>
<dbReference type="InterPro" id="IPR009061">
    <property type="entry name" value="DNA-bd_dom_put_sf"/>
</dbReference>
<dbReference type="Pfam" id="PF13411">
    <property type="entry name" value="MerR_1"/>
    <property type="match status" value="1"/>
</dbReference>
<dbReference type="Gene3D" id="1.10.1660.10">
    <property type="match status" value="1"/>
</dbReference>
<evidence type="ECO:0000313" key="3">
    <source>
        <dbReference type="EMBL" id="GAA4206832.1"/>
    </source>
</evidence>
<dbReference type="RefSeq" id="WP_344922476.1">
    <property type="nucleotide sequence ID" value="NZ_BAABAQ010000016.1"/>
</dbReference>
<keyword evidence="4" id="KW-1185">Reference proteome</keyword>
<evidence type="ECO:0000256" key="1">
    <source>
        <dbReference type="ARBA" id="ARBA00023125"/>
    </source>
</evidence>
<dbReference type="Proteomes" id="UP001501251">
    <property type="component" value="Unassembled WGS sequence"/>
</dbReference>
<gene>
    <name evidence="3" type="ORF">GCM10022252_69600</name>
</gene>
<dbReference type="InterPro" id="IPR047057">
    <property type="entry name" value="MerR_fam"/>
</dbReference>
<reference evidence="4" key="1">
    <citation type="journal article" date="2019" name="Int. J. Syst. Evol. Microbiol.">
        <title>The Global Catalogue of Microorganisms (GCM) 10K type strain sequencing project: providing services to taxonomists for standard genome sequencing and annotation.</title>
        <authorList>
            <consortium name="The Broad Institute Genomics Platform"/>
            <consortium name="The Broad Institute Genome Sequencing Center for Infectious Disease"/>
            <person name="Wu L."/>
            <person name="Ma J."/>
        </authorList>
    </citation>
    <scope>NUCLEOTIDE SEQUENCE [LARGE SCALE GENOMIC DNA]</scope>
    <source>
        <strain evidence="4">JCM 17388</strain>
    </source>
</reference>
<accession>A0ABP8BHB0</accession>
<dbReference type="PROSITE" id="PS50937">
    <property type="entry name" value="HTH_MERR_2"/>
    <property type="match status" value="1"/>
</dbReference>
<dbReference type="SMART" id="SM00422">
    <property type="entry name" value="HTH_MERR"/>
    <property type="match status" value="1"/>
</dbReference>
<name>A0ABP8BHB0_9ACTN</name>
<evidence type="ECO:0000259" key="2">
    <source>
        <dbReference type="PROSITE" id="PS50937"/>
    </source>
</evidence>